<organism evidence="2">
    <name type="scientific">Escherichia coli</name>
    <dbReference type="NCBI Taxonomy" id="562"/>
    <lineage>
        <taxon>Bacteria</taxon>
        <taxon>Pseudomonadati</taxon>
        <taxon>Pseudomonadota</taxon>
        <taxon>Gammaproteobacteria</taxon>
        <taxon>Enterobacterales</taxon>
        <taxon>Enterobacteriaceae</taxon>
        <taxon>Escherichia</taxon>
    </lineage>
</organism>
<reference evidence="2" key="1">
    <citation type="submission" date="2018-02" db="EMBL/GenBank/DDBJ databases">
        <authorList>
            <person name="Cea G.-C."/>
            <person name="William W."/>
        </authorList>
    </citation>
    <scope>NUCLEOTIDE SEQUENCE</scope>
    <source>
        <strain evidence="2">713</strain>
        <plasmid evidence="2">RCS36_pI-II</plasmid>
    </source>
</reference>
<keyword evidence="2" id="KW-0614">Plasmid</keyword>
<accession>A0A2P9DZZ0</accession>
<dbReference type="AlphaFoldDB" id="A0A2P9DZZ0"/>
<sequence length="146" mass="15844">MNKVQIGAPRTSASPGVIMKPEGSVKIAVMNGSRQVDQVVNGEWLTMKVLPEAGLPKGIHQLSDAKDASKNVHPHKHVGQVLHDDGRNVYQFSEGGIVKHSRGIFEKPPVVGKNYEIAYSRGQGKVIGEVSQEQAAKAEQKRSRSI</sequence>
<dbReference type="RefSeq" id="WP_011205812.1">
    <property type="nucleotide sequence ID" value="NZ_BGLU01000028.1"/>
</dbReference>
<feature type="domain" description="KfrB" evidence="1">
    <location>
        <begin position="76"/>
        <end position="126"/>
    </location>
</feature>
<dbReference type="InterPro" id="IPR040782">
    <property type="entry name" value="KfrB"/>
</dbReference>
<proteinExistence type="predicted"/>
<dbReference type="Pfam" id="PF18790">
    <property type="entry name" value="KfrB"/>
    <property type="match status" value="1"/>
</dbReference>
<dbReference type="EMBL" id="LT985229">
    <property type="protein sequence ID" value="SPD96700.1"/>
    <property type="molecule type" value="Genomic_DNA"/>
</dbReference>
<gene>
    <name evidence="2" type="primary">traB</name>
    <name evidence="2" type="ORF">RCS36_PI-II0013</name>
</gene>
<evidence type="ECO:0000313" key="2">
    <source>
        <dbReference type="EMBL" id="SPD96700.1"/>
    </source>
</evidence>
<reference evidence="2" key="2">
    <citation type="submission" date="2019-09" db="EMBL/GenBank/DDBJ databases">
        <authorList>
            <consortium name="Genoscope - CEA"/>
            <person name="William W."/>
        </authorList>
    </citation>
    <scope>NUCLEOTIDE SEQUENCE [LARGE SCALE GENOMIC DNA]</scope>
    <source>
        <strain evidence="2">713</strain>
        <plasmid evidence="2">RCS36_pI-II</plasmid>
    </source>
</reference>
<evidence type="ECO:0000259" key="1">
    <source>
        <dbReference type="Pfam" id="PF18790"/>
    </source>
</evidence>
<name>A0A2P9DZZ0_ECOLX</name>
<dbReference type="SMR" id="A0A2P9DZZ0"/>
<protein>
    <submittedName>
        <fullName evidence="2">Protein TraB</fullName>
    </submittedName>
</protein>
<geneLocation type="plasmid" evidence="2">
    <name>RCS36_pI-II</name>
</geneLocation>